<dbReference type="PANTHER" id="PTHR38460:SF1">
    <property type="entry name" value="TAUTOMERASE YOLI-RELATED"/>
    <property type="match status" value="1"/>
</dbReference>
<dbReference type="RefSeq" id="WP_238291575.1">
    <property type="nucleotide sequence ID" value="NZ_BPQS01000041.1"/>
</dbReference>
<protein>
    <submittedName>
        <fullName evidence="1">Tautomerase family protein</fullName>
    </submittedName>
</protein>
<keyword evidence="2" id="KW-1185">Reference proteome</keyword>
<organism evidence="1 2">
    <name type="scientific">Methylobacterium longum</name>
    <dbReference type="NCBI Taxonomy" id="767694"/>
    <lineage>
        <taxon>Bacteria</taxon>
        <taxon>Pseudomonadati</taxon>
        <taxon>Pseudomonadota</taxon>
        <taxon>Alphaproteobacteria</taxon>
        <taxon>Hyphomicrobiales</taxon>
        <taxon>Methylobacteriaceae</taxon>
        <taxon>Methylobacterium</taxon>
    </lineage>
</organism>
<dbReference type="SUPFAM" id="SSF55331">
    <property type="entry name" value="Tautomerase/MIF"/>
    <property type="match status" value="1"/>
</dbReference>
<proteinExistence type="predicted"/>
<sequence>MPFARIDLIQGKPPEHRATVADIVYRGIVDVLEAPEGDRFVVVGEHSADNLMYDPHFLGFSRSPGFILIQATSTVGNKKDTKFAFYRSVADELKSKLGIRTDDIMINMLFFDKEDWSFGDGQPW</sequence>
<name>A0ABT8AVB9_9HYPH</name>
<dbReference type="Gene3D" id="3.30.429.10">
    <property type="entry name" value="Macrophage Migration Inhibitory Factor"/>
    <property type="match status" value="1"/>
</dbReference>
<dbReference type="InterPro" id="IPR014347">
    <property type="entry name" value="Tautomerase/MIF_sf"/>
</dbReference>
<reference evidence="2" key="1">
    <citation type="journal article" date="2019" name="Int. J. Syst. Evol. Microbiol.">
        <title>The Global Catalogue of Microorganisms (GCM) 10K type strain sequencing project: providing services to taxonomists for standard genome sequencing and annotation.</title>
        <authorList>
            <consortium name="The Broad Institute Genomics Platform"/>
            <consortium name="The Broad Institute Genome Sequencing Center for Infectious Disease"/>
            <person name="Wu L."/>
            <person name="Ma J."/>
        </authorList>
    </citation>
    <scope>NUCLEOTIDE SEQUENCE [LARGE SCALE GENOMIC DNA]</scope>
    <source>
        <strain evidence="2">CECT 7806</strain>
    </source>
</reference>
<dbReference type="PANTHER" id="PTHR38460">
    <property type="entry name" value="TAUTOMERASE YOLI-RELATED"/>
    <property type="match status" value="1"/>
</dbReference>
<accession>A0ABT8AVB9</accession>
<dbReference type="InterPro" id="IPR037479">
    <property type="entry name" value="Tauto_MSAD"/>
</dbReference>
<dbReference type="Proteomes" id="UP001244297">
    <property type="component" value="Unassembled WGS sequence"/>
</dbReference>
<gene>
    <name evidence="1" type="ORF">QWZ18_25255</name>
</gene>
<evidence type="ECO:0000313" key="1">
    <source>
        <dbReference type="EMBL" id="MDN3573907.1"/>
    </source>
</evidence>
<evidence type="ECO:0000313" key="2">
    <source>
        <dbReference type="Proteomes" id="UP001244297"/>
    </source>
</evidence>
<comment type="caution">
    <text evidence="1">The sequence shown here is derived from an EMBL/GenBank/DDBJ whole genome shotgun (WGS) entry which is preliminary data.</text>
</comment>
<dbReference type="Pfam" id="PF14552">
    <property type="entry name" value="Tautomerase_2"/>
    <property type="match status" value="1"/>
</dbReference>
<dbReference type="EMBL" id="JAUFPT010000087">
    <property type="protein sequence ID" value="MDN3573907.1"/>
    <property type="molecule type" value="Genomic_DNA"/>
</dbReference>